<protein>
    <recommendedName>
        <fullName evidence="11">BHLH domain-containing protein</fullName>
    </recommendedName>
</protein>
<feature type="domain" description="BHLH" evidence="11">
    <location>
        <begin position="279"/>
        <end position="334"/>
    </location>
</feature>
<feature type="compositionally biased region" description="Pro residues" evidence="10">
    <location>
        <begin position="401"/>
        <end position="410"/>
    </location>
</feature>
<evidence type="ECO:0000256" key="8">
    <source>
        <dbReference type="ARBA" id="ARBA00023242"/>
    </source>
</evidence>
<feature type="region of interest" description="Disordered" evidence="10">
    <location>
        <begin position="226"/>
        <end position="282"/>
    </location>
</feature>
<dbReference type="GO" id="GO:0046983">
    <property type="term" value="F:protein dimerization activity"/>
    <property type="evidence" value="ECO:0007669"/>
    <property type="project" value="InterPro"/>
</dbReference>
<dbReference type="SUPFAM" id="SSF47459">
    <property type="entry name" value="HLH, helix-loop-helix DNA-binding domain"/>
    <property type="match status" value="1"/>
</dbReference>
<sequence length="574" mass="62739">MSQNPATSPHLWNLPQGRINTRSLPLRHATSSRPSYPSQVAPQPGATVVTKKIAACYCANVPPLNASLPLTHSHVDPHPSNNNLQKGYGGVESPVRMLQATAALTFPHSAVQGQKGMKRRWQQSKGGGCWQQSKIGDRVRGDWKTVASNAPHSSTHVSIVCHRTLDTFRVWGTRSDMRHSETTRQLERGGATVALWQAVPLRGSSVPPEAVPSSDGRAALHWSYPSAWPPAPTATPTLRSGPFKRTRSMTDDCDDDYSEESSKEQCSSPGEADSCQMQSRKKRRGIIEKRRRDRINTSLSDLRRLVPAACEKQGSAKLEKAEILQMTVDYLKMLHTKGHSAMVCDPSKFAMDYHNIGFQECIAEVNKQLSVEGLDLQDPLRMRLMSHLQSVSAQRGWYPSAAPPPPPPPNASQLYQSCSPLSPHMPRHPPPPPPSLPLPSAALSSYHNASLNSSGSSLEMSNSTSLNSSGTHSHSLNSSYESSNNSGSGAGNCEPTPTSSTQPSTSTNTIRPLTTISSSAEGYNYLHHNVHQHSSLDLYHHSQHLHQQHPYGQAPTDPSVSKQPYRPWGTECAY</sequence>
<feature type="region of interest" description="Disordered" evidence="10">
    <location>
        <begin position="543"/>
        <end position="574"/>
    </location>
</feature>
<feature type="compositionally biased region" description="Low complexity" evidence="10">
    <location>
        <begin position="438"/>
        <end position="509"/>
    </location>
</feature>
<dbReference type="EMBL" id="JBBCAQ010000007">
    <property type="protein sequence ID" value="KAK7602682.1"/>
    <property type="molecule type" value="Genomic_DNA"/>
</dbReference>
<dbReference type="PANTHER" id="PTHR10985">
    <property type="entry name" value="BASIC HELIX-LOOP-HELIX TRANSCRIPTION FACTOR, HES-RELATED"/>
    <property type="match status" value="1"/>
</dbReference>
<keyword evidence="2" id="KW-0217">Developmental protein</keyword>
<name>A0AAN9TRR4_9HEMI</name>
<dbReference type="SMART" id="SM00353">
    <property type="entry name" value="HLH"/>
    <property type="match status" value="1"/>
</dbReference>
<comment type="subcellular location">
    <subcellularLocation>
        <location evidence="1">Nucleus</location>
    </subcellularLocation>
</comment>
<dbReference type="Gene3D" id="4.10.280.10">
    <property type="entry name" value="Helix-loop-helix DNA-binding domain"/>
    <property type="match status" value="1"/>
</dbReference>
<feature type="region of interest" description="Disordered" evidence="10">
    <location>
        <begin position="396"/>
        <end position="510"/>
    </location>
</feature>
<dbReference type="Pfam" id="PF07527">
    <property type="entry name" value="Hairy_orange"/>
    <property type="match status" value="1"/>
</dbReference>
<keyword evidence="13" id="KW-1185">Reference proteome</keyword>
<dbReference type="GO" id="GO:0005634">
    <property type="term" value="C:nucleus"/>
    <property type="evidence" value="ECO:0007669"/>
    <property type="project" value="UniProtKB-SubCell"/>
</dbReference>
<evidence type="ECO:0000256" key="3">
    <source>
        <dbReference type="ARBA" id="ARBA00022491"/>
    </source>
</evidence>
<evidence type="ECO:0000256" key="2">
    <source>
        <dbReference type="ARBA" id="ARBA00022473"/>
    </source>
</evidence>
<dbReference type="InterPro" id="IPR036638">
    <property type="entry name" value="HLH_DNA-bd_sf"/>
</dbReference>
<organism evidence="12 13">
    <name type="scientific">Parthenolecanium corni</name>
    <dbReference type="NCBI Taxonomy" id="536013"/>
    <lineage>
        <taxon>Eukaryota</taxon>
        <taxon>Metazoa</taxon>
        <taxon>Ecdysozoa</taxon>
        <taxon>Arthropoda</taxon>
        <taxon>Hexapoda</taxon>
        <taxon>Insecta</taxon>
        <taxon>Pterygota</taxon>
        <taxon>Neoptera</taxon>
        <taxon>Paraneoptera</taxon>
        <taxon>Hemiptera</taxon>
        <taxon>Sternorrhyncha</taxon>
        <taxon>Coccoidea</taxon>
        <taxon>Coccidae</taxon>
        <taxon>Parthenolecanium</taxon>
    </lineage>
</organism>
<keyword evidence="8" id="KW-0539">Nucleus</keyword>
<keyword evidence="7" id="KW-0804">Transcription</keyword>
<evidence type="ECO:0000256" key="1">
    <source>
        <dbReference type="ARBA" id="ARBA00004123"/>
    </source>
</evidence>
<evidence type="ECO:0000256" key="4">
    <source>
        <dbReference type="ARBA" id="ARBA00022976"/>
    </source>
</evidence>
<feature type="compositionally biased region" description="Pro residues" evidence="10">
    <location>
        <begin position="428"/>
        <end position="437"/>
    </location>
</feature>
<evidence type="ECO:0000256" key="9">
    <source>
        <dbReference type="ARBA" id="ARBA00038262"/>
    </source>
</evidence>
<dbReference type="GO" id="GO:0007219">
    <property type="term" value="P:Notch signaling pathway"/>
    <property type="evidence" value="ECO:0007669"/>
    <property type="project" value="UniProtKB-KW"/>
</dbReference>
<evidence type="ECO:0000259" key="11">
    <source>
        <dbReference type="PROSITE" id="PS50888"/>
    </source>
</evidence>
<dbReference type="PROSITE" id="PS50888">
    <property type="entry name" value="BHLH"/>
    <property type="match status" value="1"/>
</dbReference>
<comment type="caution">
    <text evidence="12">The sequence shown here is derived from an EMBL/GenBank/DDBJ whole genome shotgun (WGS) entry which is preliminary data.</text>
</comment>
<reference evidence="12 13" key="1">
    <citation type="submission" date="2024-03" db="EMBL/GenBank/DDBJ databases">
        <title>Adaptation during the transition from Ophiocordyceps entomopathogen to insect associate is accompanied by gene loss and intensified selection.</title>
        <authorList>
            <person name="Ward C.M."/>
            <person name="Onetto C.A."/>
            <person name="Borneman A.R."/>
        </authorList>
    </citation>
    <scope>NUCLEOTIDE SEQUENCE [LARGE SCALE GENOMIC DNA]</scope>
    <source>
        <strain evidence="12">AWRI1</strain>
        <tissue evidence="12">Single Adult Female</tissue>
    </source>
</reference>
<dbReference type="AlphaFoldDB" id="A0AAN9TRR4"/>
<evidence type="ECO:0000256" key="7">
    <source>
        <dbReference type="ARBA" id="ARBA00023163"/>
    </source>
</evidence>
<dbReference type="SUPFAM" id="SSF158457">
    <property type="entry name" value="Orange domain-like"/>
    <property type="match status" value="1"/>
</dbReference>
<gene>
    <name evidence="12" type="ORF">V9T40_006656</name>
</gene>
<accession>A0AAN9TRR4</accession>
<keyword evidence="5" id="KW-0805">Transcription regulation</keyword>
<dbReference type="Proteomes" id="UP001367676">
    <property type="component" value="Unassembled WGS sequence"/>
</dbReference>
<dbReference type="GO" id="GO:0032502">
    <property type="term" value="P:developmental process"/>
    <property type="evidence" value="ECO:0007669"/>
    <property type="project" value="UniProtKB-ARBA"/>
</dbReference>
<evidence type="ECO:0000256" key="5">
    <source>
        <dbReference type="ARBA" id="ARBA00023015"/>
    </source>
</evidence>
<dbReference type="Pfam" id="PF00010">
    <property type="entry name" value="HLH"/>
    <property type="match status" value="1"/>
</dbReference>
<dbReference type="SMART" id="SM00511">
    <property type="entry name" value="ORANGE"/>
    <property type="match status" value="1"/>
</dbReference>
<evidence type="ECO:0000313" key="12">
    <source>
        <dbReference type="EMBL" id="KAK7602682.1"/>
    </source>
</evidence>
<dbReference type="InterPro" id="IPR050370">
    <property type="entry name" value="HES_HEY"/>
</dbReference>
<keyword evidence="4" id="KW-0914">Notch signaling pathway</keyword>
<dbReference type="GO" id="GO:0006355">
    <property type="term" value="P:regulation of DNA-templated transcription"/>
    <property type="evidence" value="ECO:0007669"/>
    <property type="project" value="InterPro"/>
</dbReference>
<evidence type="ECO:0000256" key="10">
    <source>
        <dbReference type="SAM" id="MobiDB-lite"/>
    </source>
</evidence>
<evidence type="ECO:0000313" key="13">
    <source>
        <dbReference type="Proteomes" id="UP001367676"/>
    </source>
</evidence>
<dbReference type="InterPro" id="IPR003650">
    <property type="entry name" value="Orange_dom"/>
</dbReference>
<dbReference type="GO" id="GO:0003677">
    <property type="term" value="F:DNA binding"/>
    <property type="evidence" value="ECO:0007669"/>
    <property type="project" value="UniProtKB-KW"/>
</dbReference>
<proteinExistence type="inferred from homology"/>
<dbReference type="FunFam" id="4.10.280.10:FF:000012">
    <property type="entry name" value="hairy/enhancer-of-split related with YRPW motif protein 1"/>
    <property type="match status" value="1"/>
</dbReference>
<keyword evidence="6" id="KW-0238">DNA-binding</keyword>
<evidence type="ECO:0000256" key="6">
    <source>
        <dbReference type="ARBA" id="ARBA00023125"/>
    </source>
</evidence>
<keyword evidence="3" id="KW-0678">Repressor</keyword>
<dbReference type="Gene3D" id="6.10.250.980">
    <property type="match status" value="1"/>
</dbReference>
<dbReference type="InterPro" id="IPR011598">
    <property type="entry name" value="bHLH_dom"/>
</dbReference>
<comment type="similarity">
    <text evidence="9">Belongs to the HEY family.</text>
</comment>